<feature type="domain" description="C1q" evidence="5">
    <location>
        <begin position="319"/>
        <end position="449"/>
    </location>
</feature>
<dbReference type="InterPro" id="IPR001073">
    <property type="entry name" value="C1q_dom"/>
</dbReference>
<dbReference type="AlphaFoldDB" id="A0A8B6DDP0"/>
<dbReference type="InterPro" id="IPR008983">
    <property type="entry name" value="Tumour_necrosis_fac-like_dom"/>
</dbReference>
<evidence type="ECO:0000256" key="2">
    <source>
        <dbReference type="ARBA" id="ARBA00022525"/>
    </source>
</evidence>
<dbReference type="PANTHER" id="PTHR22923">
    <property type="entry name" value="CEREBELLIN-RELATED"/>
    <property type="match status" value="1"/>
</dbReference>
<dbReference type="GO" id="GO:0005576">
    <property type="term" value="C:extracellular region"/>
    <property type="evidence" value="ECO:0007669"/>
    <property type="project" value="UniProtKB-SubCell"/>
</dbReference>
<dbReference type="Proteomes" id="UP000596742">
    <property type="component" value="Unassembled WGS sequence"/>
</dbReference>
<organism evidence="6 7">
    <name type="scientific">Mytilus galloprovincialis</name>
    <name type="common">Mediterranean mussel</name>
    <dbReference type="NCBI Taxonomy" id="29158"/>
    <lineage>
        <taxon>Eukaryota</taxon>
        <taxon>Metazoa</taxon>
        <taxon>Spiralia</taxon>
        <taxon>Lophotrochozoa</taxon>
        <taxon>Mollusca</taxon>
        <taxon>Bivalvia</taxon>
        <taxon>Autobranchia</taxon>
        <taxon>Pteriomorphia</taxon>
        <taxon>Mytilida</taxon>
        <taxon>Mytiloidea</taxon>
        <taxon>Mytilidae</taxon>
        <taxon>Mytilinae</taxon>
        <taxon>Mytilus</taxon>
    </lineage>
</organism>
<evidence type="ECO:0000259" key="5">
    <source>
        <dbReference type="PROSITE" id="PS50871"/>
    </source>
</evidence>
<keyword evidence="3 4" id="KW-0732">Signal</keyword>
<sequence>MVNRQTIVLVALMLNFHLYFVSSCENENCSYAIEFPLISKLNAPLQAELDISVLTEKLKELIKQEVQASVSKANEEFVGNIVDKRVETAVDNLKALNNITIATYKEELKVNSCENENCSNAIDIPLISKLNAPLKAELDISILTAQLKELIGHKVEASVSKIVKDLIRQEVKLTTANIVKRVNNAVDYLHTSNNVTMSTYMQELKETMMKPAFSAFLTKTINPFSGNDILKFDDVRINLGSHYNPKTGKFTAPKSGMYQISYNLMGYQKSTVTFQINKNNGAFVYGYADGSGYATSPSSVLMELEKGDLVYIIHRTKRKTTAKTAFFTFLKRSRTLSGSQILKFDDLQINQGNAYNPNTGNFTAPRSGLYHISCSLMGSFPTASISFQIDKNGDLFLNIYSHDSGWTTQSVSLLMELTEGDKIYVKHSTSRTDMVNGNRQSYFSGFLLL</sequence>
<dbReference type="PROSITE" id="PS51257">
    <property type="entry name" value="PROKAR_LIPOPROTEIN"/>
    <property type="match status" value="1"/>
</dbReference>
<comment type="subcellular location">
    <subcellularLocation>
        <location evidence="1">Secreted</location>
    </subcellularLocation>
</comment>
<dbReference type="Gene3D" id="2.60.120.40">
    <property type="match status" value="2"/>
</dbReference>
<dbReference type="InterPro" id="IPR050822">
    <property type="entry name" value="Cerebellin_Synaptic_Org"/>
</dbReference>
<comment type="caution">
    <text evidence="6">The sequence shown here is derived from an EMBL/GenBank/DDBJ whole genome shotgun (WGS) entry which is preliminary data.</text>
</comment>
<accession>A0A8B6DDP0</accession>
<dbReference type="PRINTS" id="PR00007">
    <property type="entry name" value="COMPLEMNTC1Q"/>
</dbReference>
<keyword evidence="7" id="KW-1185">Reference proteome</keyword>
<dbReference type="OrthoDB" id="6072269at2759"/>
<evidence type="ECO:0000313" key="6">
    <source>
        <dbReference type="EMBL" id="VDI17338.1"/>
    </source>
</evidence>
<name>A0A8B6DDP0_MYTGA</name>
<feature type="chain" id="PRO_5032943391" description="C1q domain-containing protein" evidence="4">
    <location>
        <begin position="24"/>
        <end position="449"/>
    </location>
</feature>
<reference evidence="6" key="1">
    <citation type="submission" date="2018-11" db="EMBL/GenBank/DDBJ databases">
        <authorList>
            <person name="Alioto T."/>
            <person name="Alioto T."/>
        </authorList>
    </citation>
    <scope>NUCLEOTIDE SEQUENCE</scope>
</reference>
<evidence type="ECO:0000313" key="7">
    <source>
        <dbReference type="Proteomes" id="UP000596742"/>
    </source>
</evidence>
<dbReference type="PANTHER" id="PTHR22923:SF116">
    <property type="entry name" value="C1Q DOMAIN-CONTAINING PROTEIN"/>
    <property type="match status" value="1"/>
</dbReference>
<dbReference type="Pfam" id="PF00386">
    <property type="entry name" value="C1q"/>
    <property type="match status" value="2"/>
</dbReference>
<protein>
    <recommendedName>
        <fullName evidence="5">C1q domain-containing protein</fullName>
    </recommendedName>
</protein>
<feature type="domain" description="C1q" evidence="5">
    <location>
        <begin position="206"/>
        <end position="312"/>
    </location>
</feature>
<evidence type="ECO:0000256" key="3">
    <source>
        <dbReference type="ARBA" id="ARBA00022729"/>
    </source>
</evidence>
<keyword evidence="2" id="KW-0964">Secreted</keyword>
<feature type="signal peptide" evidence="4">
    <location>
        <begin position="1"/>
        <end position="23"/>
    </location>
</feature>
<evidence type="ECO:0000256" key="1">
    <source>
        <dbReference type="ARBA" id="ARBA00004613"/>
    </source>
</evidence>
<proteinExistence type="predicted"/>
<dbReference type="PROSITE" id="PS50871">
    <property type="entry name" value="C1Q"/>
    <property type="match status" value="2"/>
</dbReference>
<dbReference type="SUPFAM" id="SSF49842">
    <property type="entry name" value="TNF-like"/>
    <property type="match status" value="2"/>
</dbReference>
<evidence type="ECO:0000256" key="4">
    <source>
        <dbReference type="SAM" id="SignalP"/>
    </source>
</evidence>
<gene>
    <name evidence="6" type="ORF">MGAL_10B051593</name>
</gene>
<dbReference type="SMART" id="SM00110">
    <property type="entry name" value="C1Q"/>
    <property type="match status" value="2"/>
</dbReference>
<dbReference type="EMBL" id="UYJE01003204">
    <property type="protein sequence ID" value="VDI17338.1"/>
    <property type="molecule type" value="Genomic_DNA"/>
</dbReference>